<comment type="caution">
    <text evidence="2">The sequence shown here is derived from an EMBL/GenBank/DDBJ whole genome shotgun (WGS) entry which is preliminary data.</text>
</comment>
<proteinExistence type="predicted"/>
<dbReference type="EMBL" id="FNNO01000001">
    <property type="protein sequence ID" value="SDW23369.1"/>
    <property type="molecule type" value="Genomic_DNA"/>
</dbReference>
<protein>
    <submittedName>
        <fullName evidence="2">Uncharacterized protein</fullName>
    </submittedName>
</protein>
<feature type="coiled-coil region" evidence="1">
    <location>
        <begin position="137"/>
        <end position="207"/>
    </location>
</feature>
<keyword evidence="3" id="KW-1185">Reference proteome</keyword>
<sequence>MKQSKPIHWPLLGGLALGVVMLSSWTLPELVMPAYFYEVSSSGDTSLPRKKSHFNNRDYNQADLDKAMTELDKAMVDLDKNLKIDFSKMQKELKEAMDQVNKIDYEKISKEVQASLKQINLQQTKAEIDKAMHEAQVRLQEVDMKKIQQELNKAQEDLKSKKLAVHIDADKISREVTEGLSKARLGIEKAKKELAELKAFTNQLEKDGLIDKKKGYKIEIRNKKLIINGKEQPKEVNEKYQKYLDKEDFSISSDGEGTASV</sequence>
<evidence type="ECO:0000256" key="1">
    <source>
        <dbReference type="SAM" id="Coils"/>
    </source>
</evidence>
<accession>A0A8X8ID66</accession>
<evidence type="ECO:0000313" key="2">
    <source>
        <dbReference type="EMBL" id="SDW23369.1"/>
    </source>
</evidence>
<reference evidence="2 3" key="1">
    <citation type="submission" date="2016-10" db="EMBL/GenBank/DDBJ databases">
        <authorList>
            <person name="Varghese N."/>
            <person name="Submissions S."/>
        </authorList>
    </citation>
    <scope>NUCLEOTIDE SEQUENCE [LARGE SCALE GENOMIC DNA]</scope>
    <source>
        <strain evidence="2 3">DSM 25353</strain>
    </source>
</reference>
<evidence type="ECO:0000313" key="3">
    <source>
        <dbReference type="Proteomes" id="UP000198711"/>
    </source>
</evidence>
<name>A0A8X8ID66_9BACT</name>
<dbReference type="Proteomes" id="UP000198711">
    <property type="component" value="Unassembled WGS sequence"/>
</dbReference>
<dbReference type="RefSeq" id="WP_092721749.1">
    <property type="nucleotide sequence ID" value="NZ_FNNO01000001.1"/>
</dbReference>
<gene>
    <name evidence="2" type="ORF">SAMN05444410_101577</name>
</gene>
<organism evidence="2 3">
    <name type="scientific">Hydrobacter penzbergensis</name>
    <dbReference type="NCBI Taxonomy" id="1235997"/>
    <lineage>
        <taxon>Bacteria</taxon>
        <taxon>Pseudomonadati</taxon>
        <taxon>Bacteroidota</taxon>
        <taxon>Chitinophagia</taxon>
        <taxon>Chitinophagales</taxon>
        <taxon>Chitinophagaceae</taxon>
        <taxon>Hydrobacter</taxon>
    </lineage>
</organism>
<dbReference type="AlphaFoldDB" id="A0A8X8ID66"/>
<keyword evidence="1" id="KW-0175">Coiled coil</keyword>